<keyword evidence="1" id="KW-1133">Transmembrane helix</keyword>
<keyword evidence="1" id="KW-0472">Membrane</keyword>
<keyword evidence="1" id="KW-0812">Transmembrane</keyword>
<feature type="transmembrane region" description="Helical" evidence="1">
    <location>
        <begin position="70"/>
        <end position="94"/>
    </location>
</feature>
<protein>
    <submittedName>
        <fullName evidence="2">Uncharacterized protein</fullName>
    </submittedName>
</protein>
<accession>A0A1H5W001</accession>
<evidence type="ECO:0000313" key="3">
    <source>
        <dbReference type="Proteomes" id="UP000236721"/>
    </source>
</evidence>
<keyword evidence="3" id="KW-1185">Reference proteome</keyword>
<feature type="transmembrane region" description="Helical" evidence="1">
    <location>
        <begin position="41"/>
        <end position="58"/>
    </location>
</feature>
<dbReference type="Proteomes" id="UP000236721">
    <property type="component" value="Unassembled WGS sequence"/>
</dbReference>
<proteinExistence type="predicted"/>
<evidence type="ECO:0000313" key="2">
    <source>
        <dbReference type="EMBL" id="SEF92733.1"/>
    </source>
</evidence>
<dbReference type="OrthoDB" id="9910252at2"/>
<dbReference type="RefSeq" id="WP_103879587.1">
    <property type="nucleotide sequence ID" value="NZ_FNVG01000005.1"/>
</dbReference>
<organism evidence="2 3">
    <name type="scientific">Vibrio hangzhouensis</name>
    <dbReference type="NCBI Taxonomy" id="462991"/>
    <lineage>
        <taxon>Bacteria</taxon>
        <taxon>Pseudomonadati</taxon>
        <taxon>Pseudomonadota</taxon>
        <taxon>Gammaproteobacteria</taxon>
        <taxon>Vibrionales</taxon>
        <taxon>Vibrionaceae</taxon>
        <taxon>Vibrio</taxon>
    </lineage>
</organism>
<evidence type="ECO:0000256" key="1">
    <source>
        <dbReference type="SAM" id="Phobius"/>
    </source>
</evidence>
<gene>
    <name evidence="2" type="ORF">SAMN04488244_10579</name>
</gene>
<dbReference type="EMBL" id="FNVG01000005">
    <property type="protein sequence ID" value="SEF92733.1"/>
    <property type="molecule type" value="Genomic_DNA"/>
</dbReference>
<sequence length="112" mass="12778">MKVNGLQYYWLVASGLILYIALVVIGIVCGEHEVSTSNLMLSIYLVAWLPAAICYYTVILEMWSVFRFKLILVAITLLTIAFSISNTFLLLIALAPHIYWLWRINGINEEHT</sequence>
<reference evidence="3" key="1">
    <citation type="submission" date="2016-10" db="EMBL/GenBank/DDBJ databases">
        <authorList>
            <person name="Varghese N."/>
            <person name="Submissions S."/>
        </authorList>
    </citation>
    <scope>NUCLEOTIDE SEQUENCE [LARGE SCALE GENOMIC DNA]</scope>
    <source>
        <strain evidence="3">CGMCC 1.7062</strain>
    </source>
</reference>
<name>A0A1H5W001_9VIBR</name>
<feature type="transmembrane region" description="Helical" evidence="1">
    <location>
        <begin position="6"/>
        <end position="29"/>
    </location>
</feature>
<dbReference type="AlphaFoldDB" id="A0A1H5W001"/>